<dbReference type="PROSITE" id="PS51186">
    <property type="entry name" value="GNAT"/>
    <property type="match status" value="1"/>
</dbReference>
<comment type="function">
    <text evidence="3">Acetylates the N-terminal alanine of ribosomal protein bS18.</text>
</comment>
<dbReference type="OrthoDB" id="9804026at2"/>
<reference evidence="5 6" key="1">
    <citation type="submission" date="2010-04" db="EMBL/GenBank/DDBJ databases">
        <authorList>
            <person name="Qin X."/>
            <person name="Bachman B."/>
            <person name="Battles P."/>
            <person name="Bell A."/>
            <person name="Bess C."/>
            <person name="Bickham C."/>
            <person name="Chaboub L."/>
            <person name="Chen D."/>
            <person name="Coyle M."/>
            <person name="Deiros D.R."/>
            <person name="Dinh H."/>
            <person name="Forbes L."/>
            <person name="Fowler G."/>
            <person name="Francisco L."/>
            <person name="Fu Q."/>
            <person name="Gubbala S."/>
            <person name="Hale W."/>
            <person name="Han Y."/>
            <person name="Hemphill L."/>
            <person name="Highlander S.K."/>
            <person name="Hirani K."/>
            <person name="Hogues M."/>
            <person name="Jackson L."/>
            <person name="Jakkamsetti A."/>
            <person name="Javaid M."/>
            <person name="Jiang H."/>
            <person name="Korchina V."/>
            <person name="Kovar C."/>
            <person name="Lara F."/>
            <person name="Lee S."/>
            <person name="Mata R."/>
            <person name="Mathew T."/>
            <person name="Moen C."/>
            <person name="Morales K."/>
            <person name="Munidasa M."/>
            <person name="Nazareth L."/>
            <person name="Ngo R."/>
            <person name="Nguyen L."/>
            <person name="Okwuonu G."/>
            <person name="Ongeri F."/>
            <person name="Patil S."/>
            <person name="Petrosino J."/>
            <person name="Pham C."/>
            <person name="Pham P."/>
            <person name="Pu L.-L."/>
            <person name="Puazo M."/>
            <person name="Raj R."/>
            <person name="Reid J."/>
            <person name="Rouhana J."/>
            <person name="Saada N."/>
            <person name="Shang Y."/>
            <person name="Simmons D."/>
            <person name="Thornton R."/>
            <person name="Warren J."/>
            <person name="Weissenberger G."/>
            <person name="Zhang J."/>
            <person name="Zhang L."/>
            <person name="Zhou C."/>
            <person name="Zhu D."/>
            <person name="Muzny D."/>
            <person name="Worley K."/>
            <person name="Gibbs R."/>
        </authorList>
    </citation>
    <scope>NUCLEOTIDE SEQUENCE [LARGE SCALE GENOMIC DNA]</scope>
    <source>
        <strain evidence="5 6">ATCC 49957</strain>
    </source>
</reference>
<dbReference type="CDD" id="cd04301">
    <property type="entry name" value="NAT_SF"/>
    <property type="match status" value="1"/>
</dbReference>
<dbReference type="Pfam" id="PF00583">
    <property type="entry name" value="Acetyltransf_1"/>
    <property type="match status" value="1"/>
</dbReference>
<dbReference type="GO" id="GO:0005737">
    <property type="term" value="C:cytoplasm"/>
    <property type="evidence" value="ECO:0007669"/>
    <property type="project" value="UniProtKB-SubCell"/>
</dbReference>
<keyword evidence="6" id="KW-1185">Reference proteome</keyword>
<protein>
    <recommendedName>
        <fullName evidence="3">[Ribosomal protein bS18]-alanine N-acetyltransferase</fullName>
        <ecNumber evidence="3">2.3.1.266</ecNumber>
    </recommendedName>
</protein>
<organism evidence="5 6">
    <name type="scientific">Pseudoroseomonas cervicalis ATCC 49957</name>
    <dbReference type="NCBI Taxonomy" id="525371"/>
    <lineage>
        <taxon>Bacteria</taxon>
        <taxon>Pseudomonadati</taxon>
        <taxon>Pseudomonadota</taxon>
        <taxon>Alphaproteobacteria</taxon>
        <taxon>Acetobacterales</taxon>
        <taxon>Roseomonadaceae</taxon>
        <taxon>Roseomonas</taxon>
    </lineage>
</organism>
<comment type="similarity">
    <text evidence="3">Belongs to the acetyltransferase family. RimI subfamily.</text>
</comment>
<dbReference type="PANTHER" id="PTHR43877">
    <property type="entry name" value="AMINOALKYLPHOSPHONATE N-ACETYLTRANSFERASE-RELATED-RELATED"/>
    <property type="match status" value="1"/>
</dbReference>
<keyword evidence="2 5" id="KW-0012">Acyltransferase</keyword>
<dbReference type="Proteomes" id="UP000005324">
    <property type="component" value="Unassembled WGS sequence"/>
</dbReference>
<dbReference type="EC" id="2.3.1.266" evidence="3"/>
<dbReference type="GO" id="GO:0008999">
    <property type="term" value="F:protein-N-terminal-alanine acetyltransferase activity"/>
    <property type="evidence" value="ECO:0007669"/>
    <property type="project" value="UniProtKB-EC"/>
</dbReference>
<dbReference type="AlphaFoldDB" id="D5RU71"/>
<keyword evidence="1 5" id="KW-0808">Transferase</keyword>
<proteinExistence type="inferred from homology"/>
<dbReference type="SUPFAM" id="SSF55729">
    <property type="entry name" value="Acyl-CoA N-acyltransferases (Nat)"/>
    <property type="match status" value="1"/>
</dbReference>
<dbReference type="HOGENOM" id="CLU_013985_23_2_5"/>
<comment type="subcellular location">
    <subcellularLocation>
        <location evidence="3">Cytoplasm</location>
    </subcellularLocation>
</comment>
<feature type="domain" description="N-acetyltransferase" evidence="4">
    <location>
        <begin position="2"/>
        <end position="149"/>
    </location>
</feature>
<dbReference type="Gene3D" id="3.40.630.30">
    <property type="match status" value="1"/>
</dbReference>
<keyword evidence="3" id="KW-0963">Cytoplasm</keyword>
<dbReference type="NCBIfam" id="TIGR01575">
    <property type="entry name" value="rimI"/>
    <property type="match status" value="1"/>
</dbReference>
<evidence type="ECO:0000313" key="6">
    <source>
        <dbReference type="Proteomes" id="UP000005324"/>
    </source>
</evidence>
<gene>
    <name evidence="5" type="primary">rimI</name>
    <name evidence="5" type="ORF">HMPREF0731_4633</name>
</gene>
<evidence type="ECO:0000256" key="3">
    <source>
        <dbReference type="RuleBase" id="RU363094"/>
    </source>
</evidence>
<evidence type="ECO:0000256" key="1">
    <source>
        <dbReference type="ARBA" id="ARBA00022679"/>
    </source>
</evidence>
<dbReference type="InterPro" id="IPR000182">
    <property type="entry name" value="GNAT_dom"/>
</dbReference>
<evidence type="ECO:0000313" key="5">
    <source>
        <dbReference type="EMBL" id="EFH09150.1"/>
    </source>
</evidence>
<dbReference type="EMBL" id="ADVL01000941">
    <property type="protein sequence ID" value="EFH09150.1"/>
    <property type="molecule type" value="Genomic_DNA"/>
</dbReference>
<name>D5RU71_9PROT</name>
<dbReference type="InterPro" id="IPR006464">
    <property type="entry name" value="AcTrfase_RimI/Ard1"/>
</dbReference>
<comment type="caution">
    <text evidence="5">The sequence shown here is derived from an EMBL/GenBank/DDBJ whole genome shotgun (WGS) entry which is preliminary data.</text>
</comment>
<comment type="catalytic activity">
    <reaction evidence="3">
        <text>N-terminal L-alanyl-[ribosomal protein bS18] + acetyl-CoA = N-terminal N(alpha)-acetyl-L-alanyl-[ribosomal protein bS18] + CoA + H(+)</text>
        <dbReference type="Rhea" id="RHEA:43756"/>
        <dbReference type="Rhea" id="RHEA-COMP:10676"/>
        <dbReference type="Rhea" id="RHEA-COMP:10677"/>
        <dbReference type="ChEBI" id="CHEBI:15378"/>
        <dbReference type="ChEBI" id="CHEBI:57287"/>
        <dbReference type="ChEBI" id="CHEBI:57288"/>
        <dbReference type="ChEBI" id="CHEBI:64718"/>
        <dbReference type="ChEBI" id="CHEBI:83683"/>
        <dbReference type="EC" id="2.3.1.266"/>
    </reaction>
</comment>
<sequence length="151" mass="15568">MTALRGAGLADLPAMAALHAAAFPPGDRWGEDALRLMLEMPGAFGLLVAAEEDAPPAGFILLRVAADESEILTLAVHPAARRQGLGLALLETAMAAALARGAARLFLEVSVANDGARALYAAAGFAEAGRRRRYYPDGSDALVLSRGLCAA</sequence>
<dbReference type="InterPro" id="IPR050832">
    <property type="entry name" value="Bact_Acetyltransf"/>
</dbReference>
<dbReference type="InterPro" id="IPR016181">
    <property type="entry name" value="Acyl_CoA_acyltransferase"/>
</dbReference>
<evidence type="ECO:0000259" key="4">
    <source>
        <dbReference type="PROSITE" id="PS51186"/>
    </source>
</evidence>
<accession>D5RU71</accession>
<evidence type="ECO:0000256" key="2">
    <source>
        <dbReference type="ARBA" id="ARBA00023315"/>
    </source>
</evidence>